<dbReference type="SUPFAM" id="SSF52922">
    <property type="entry name" value="TK C-terminal domain-like"/>
    <property type="match status" value="1"/>
</dbReference>
<sequence length="329" mass="35399">MTELSMVGALNAALRRALSDDDHVLLMGEDIGALGGVFRVTDGLLADFGPQRVVDSPLAESGLVGVAVGLALRGYRPVVEIQFEGFVYPAFDQIVTQVARYRSRTGGYSAMPMVIRMPYGGGIGAVEHHSESPEALFCHTPGLRVLSPSTPADAYVLLQQAIHCDDPVVFLEPKRRYWDKGEVDLDVDTASESVTGSPWKARVARSGTDATLACYGPTVHVCLAAAEAAQQEGRSLEVIDLRSLSPLDVGTVAESVRRTGRLVVVHEAPVFVGLGAELAAAIAHACFYSLEAPVERVGGFHIPFPPTQHENHYLPDLDRVLDAVDRTFR</sequence>
<dbReference type="Pfam" id="PF02779">
    <property type="entry name" value="Transket_pyr"/>
    <property type="match status" value="1"/>
</dbReference>
<evidence type="ECO:0000256" key="2">
    <source>
        <dbReference type="ARBA" id="ARBA00023002"/>
    </source>
</evidence>
<gene>
    <name evidence="5" type="ORF">UFOPK3773_01774</name>
</gene>
<proteinExistence type="predicted"/>
<keyword evidence="3" id="KW-0786">Thiamine pyrophosphate</keyword>
<dbReference type="InterPro" id="IPR005475">
    <property type="entry name" value="Transketolase-like_Pyr-bd"/>
</dbReference>
<evidence type="ECO:0000313" key="5">
    <source>
        <dbReference type="EMBL" id="CAB4957362.1"/>
    </source>
</evidence>
<dbReference type="SUPFAM" id="SSF52518">
    <property type="entry name" value="Thiamin diphosphate-binding fold (THDP-binding)"/>
    <property type="match status" value="1"/>
</dbReference>
<organism evidence="5">
    <name type="scientific">freshwater metagenome</name>
    <dbReference type="NCBI Taxonomy" id="449393"/>
    <lineage>
        <taxon>unclassified sequences</taxon>
        <taxon>metagenomes</taxon>
        <taxon>ecological metagenomes</taxon>
    </lineage>
</organism>
<dbReference type="PANTHER" id="PTHR43257">
    <property type="entry name" value="PYRUVATE DEHYDROGENASE E1 COMPONENT BETA SUBUNIT"/>
    <property type="match status" value="1"/>
</dbReference>
<dbReference type="CDD" id="cd07036">
    <property type="entry name" value="TPP_PYR_E1-PDHc-beta_like"/>
    <property type="match status" value="1"/>
</dbReference>
<name>A0A6J7KSG5_9ZZZZ</name>
<dbReference type="Pfam" id="PF02780">
    <property type="entry name" value="Transketolase_C"/>
    <property type="match status" value="1"/>
</dbReference>
<dbReference type="GO" id="GO:0016491">
    <property type="term" value="F:oxidoreductase activity"/>
    <property type="evidence" value="ECO:0007669"/>
    <property type="project" value="UniProtKB-KW"/>
</dbReference>
<accession>A0A6J7KSG5</accession>
<evidence type="ECO:0000259" key="4">
    <source>
        <dbReference type="SMART" id="SM00861"/>
    </source>
</evidence>
<dbReference type="InterPro" id="IPR009014">
    <property type="entry name" value="Transketo_C/PFOR_II"/>
</dbReference>
<dbReference type="Gene3D" id="3.40.50.920">
    <property type="match status" value="1"/>
</dbReference>
<dbReference type="Gene3D" id="3.40.50.970">
    <property type="match status" value="1"/>
</dbReference>
<evidence type="ECO:0000256" key="1">
    <source>
        <dbReference type="ARBA" id="ARBA00001964"/>
    </source>
</evidence>
<comment type="cofactor">
    <cofactor evidence="1">
        <name>thiamine diphosphate</name>
        <dbReference type="ChEBI" id="CHEBI:58937"/>
    </cofactor>
</comment>
<dbReference type="PANTHER" id="PTHR43257:SF2">
    <property type="entry name" value="PYRUVATE DEHYDROGENASE E1 COMPONENT SUBUNIT BETA"/>
    <property type="match status" value="1"/>
</dbReference>
<reference evidence="5" key="1">
    <citation type="submission" date="2020-05" db="EMBL/GenBank/DDBJ databases">
        <authorList>
            <person name="Chiriac C."/>
            <person name="Salcher M."/>
            <person name="Ghai R."/>
            <person name="Kavagutti S V."/>
        </authorList>
    </citation>
    <scope>NUCLEOTIDE SEQUENCE</scope>
</reference>
<protein>
    <submittedName>
        <fullName evidence="5">Unannotated protein</fullName>
    </submittedName>
</protein>
<dbReference type="AlphaFoldDB" id="A0A6J7KSG5"/>
<dbReference type="InterPro" id="IPR029061">
    <property type="entry name" value="THDP-binding"/>
</dbReference>
<dbReference type="SMART" id="SM00861">
    <property type="entry name" value="Transket_pyr"/>
    <property type="match status" value="1"/>
</dbReference>
<dbReference type="FunFam" id="3.40.50.970:FF:000001">
    <property type="entry name" value="Pyruvate dehydrogenase E1 beta subunit"/>
    <property type="match status" value="1"/>
</dbReference>
<feature type="domain" description="Transketolase-like pyrimidine-binding" evidence="4">
    <location>
        <begin position="4"/>
        <end position="179"/>
    </location>
</feature>
<evidence type="ECO:0000256" key="3">
    <source>
        <dbReference type="ARBA" id="ARBA00023052"/>
    </source>
</evidence>
<keyword evidence="2" id="KW-0560">Oxidoreductase</keyword>
<dbReference type="FunFam" id="3.40.50.920:FF:000001">
    <property type="entry name" value="Pyruvate dehydrogenase E1 beta subunit"/>
    <property type="match status" value="1"/>
</dbReference>
<dbReference type="EMBL" id="CAFBNF010000239">
    <property type="protein sequence ID" value="CAB4957362.1"/>
    <property type="molecule type" value="Genomic_DNA"/>
</dbReference>
<dbReference type="InterPro" id="IPR033248">
    <property type="entry name" value="Transketolase_C"/>
</dbReference>